<proteinExistence type="inferred from homology"/>
<feature type="binding site" evidence="7">
    <location>
        <begin position="58"/>
        <end position="62"/>
    </location>
    <ligand>
        <name>GTP</name>
        <dbReference type="ChEBI" id="CHEBI:37565"/>
    </ligand>
</feature>
<dbReference type="PANTHER" id="PTHR42698:SF1">
    <property type="entry name" value="GTPASE ERA, MITOCHONDRIAL"/>
    <property type="match status" value="1"/>
</dbReference>
<dbReference type="Gene3D" id="3.40.50.300">
    <property type="entry name" value="P-loop containing nucleotide triphosphate hydrolases"/>
    <property type="match status" value="1"/>
</dbReference>
<reference evidence="12" key="2">
    <citation type="submission" date="2021-08" db="EMBL/GenBank/DDBJ databases">
        <authorList>
            <person name="Dalcin Martins P."/>
        </authorList>
    </citation>
    <scope>NUCLEOTIDE SEQUENCE</scope>
    <source>
        <strain evidence="12">MAG_39</strain>
    </source>
</reference>
<dbReference type="InterPro" id="IPR005225">
    <property type="entry name" value="Small_GTP-bd"/>
</dbReference>
<dbReference type="InterPro" id="IPR009019">
    <property type="entry name" value="KH_sf_prok-type"/>
</dbReference>
<evidence type="ECO:0000256" key="3">
    <source>
        <dbReference type="ARBA" id="ARBA00022517"/>
    </source>
</evidence>
<evidence type="ECO:0000313" key="12">
    <source>
        <dbReference type="EMBL" id="MBZ0156449.1"/>
    </source>
</evidence>
<dbReference type="Pfam" id="PF01926">
    <property type="entry name" value="MMR_HSR1"/>
    <property type="match status" value="1"/>
</dbReference>
<dbReference type="InterPro" id="IPR030388">
    <property type="entry name" value="G_ERA_dom"/>
</dbReference>
<dbReference type="GO" id="GO:0005829">
    <property type="term" value="C:cytosol"/>
    <property type="evidence" value="ECO:0007669"/>
    <property type="project" value="TreeGrafter"/>
</dbReference>
<dbReference type="FunFam" id="3.40.50.300:FF:000094">
    <property type="entry name" value="GTPase Era"/>
    <property type="match status" value="1"/>
</dbReference>
<dbReference type="GO" id="GO:0000028">
    <property type="term" value="P:ribosomal small subunit assembly"/>
    <property type="evidence" value="ECO:0007669"/>
    <property type="project" value="TreeGrafter"/>
</dbReference>
<dbReference type="NCBIfam" id="TIGR00436">
    <property type="entry name" value="era"/>
    <property type="match status" value="1"/>
</dbReference>
<keyword evidence="6 7" id="KW-0342">GTP-binding</keyword>
<dbReference type="Pfam" id="PF07650">
    <property type="entry name" value="KH_2"/>
    <property type="match status" value="1"/>
</dbReference>
<accession>A0A953JBB3</accession>
<evidence type="ECO:0000256" key="2">
    <source>
        <dbReference type="ARBA" id="ARBA00020484"/>
    </source>
</evidence>
<evidence type="ECO:0000256" key="7">
    <source>
        <dbReference type="HAMAP-Rule" id="MF_00367"/>
    </source>
</evidence>
<dbReference type="GO" id="GO:0043024">
    <property type="term" value="F:ribosomal small subunit binding"/>
    <property type="evidence" value="ECO:0007669"/>
    <property type="project" value="TreeGrafter"/>
</dbReference>
<dbReference type="Gene3D" id="3.30.300.20">
    <property type="match status" value="1"/>
</dbReference>
<dbReference type="InterPro" id="IPR027417">
    <property type="entry name" value="P-loop_NTPase"/>
</dbReference>
<comment type="subcellular location">
    <subcellularLocation>
        <location evidence="7">Cytoplasm</location>
    </subcellularLocation>
    <subcellularLocation>
        <location evidence="7">Cell membrane</location>
        <topology evidence="7">Peripheral membrane protein</topology>
    </subcellularLocation>
</comment>
<dbReference type="FunFam" id="3.30.300.20:FF:000003">
    <property type="entry name" value="GTPase Era"/>
    <property type="match status" value="1"/>
</dbReference>
<comment type="function">
    <text evidence="7">An essential GTPase that binds both GDP and GTP, with rapid nucleotide exchange. Plays a role in 16S rRNA processing and 30S ribosomal subunit biogenesis and possibly also in cell cycle regulation and energy metabolism.</text>
</comment>
<dbReference type="PRINTS" id="PR00326">
    <property type="entry name" value="GTP1OBG"/>
</dbReference>
<evidence type="ECO:0000256" key="6">
    <source>
        <dbReference type="ARBA" id="ARBA00023134"/>
    </source>
</evidence>
<comment type="subunit">
    <text evidence="7">Monomer.</text>
</comment>
<dbReference type="GO" id="GO:0070181">
    <property type="term" value="F:small ribosomal subunit rRNA binding"/>
    <property type="evidence" value="ECO:0007669"/>
    <property type="project" value="UniProtKB-UniRule"/>
</dbReference>
<sequence length="292" mass="32731">MFRSGYVSLTGRPNVGKSTLLNSILGEKVAIVTPKPQTTRNRLVGVKTLPEAQIVFVDTPGIHKPQHKLGEWMVREAQASLKEVDIVLLLVEPSPPGRGDLHIIEMLKARETPVFLVINKIDTVKKPELLPVIDAYGKLYPFKEIIPVSALNGDGVEALLAAIIRSLPEGPKYYPDDIVTDQMERFMVAEIIREKLMQQTEEEVPHSVATEVVGWTEREEGTVLIQANIYVEREGQKGIIIGKEGARLKAVGTSARREIEDLLGTKVFLELWVKVKKDWRSRDNVLRELGFK</sequence>
<dbReference type="GO" id="GO:0005886">
    <property type="term" value="C:plasma membrane"/>
    <property type="evidence" value="ECO:0007669"/>
    <property type="project" value="UniProtKB-SubCell"/>
</dbReference>
<dbReference type="InterPro" id="IPR015946">
    <property type="entry name" value="KH_dom-like_a/b"/>
</dbReference>
<dbReference type="GO" id="GO:0005525">
    <property type="term" value="F:GTP binding"/>
    <property type="evidence" value="ECO:0007669"/>
    <property type="project" value="UniProtKB-UniRule"/>
</dbReference>
<evidence type="ECO:0000256" key="5">
    <source>
        <dbReference type="ARBA" id="ARBA00022884"/>
    </source>
</evidence>
<dbReference type="PANTHER" id="PTHR42698">
    <property type="entry name" value="GTPASE ERA"/>
    <property type="match status" value="1"/>
</dbReference>
<dbReference type="NCBIfam" id="TIGR00231">
    <property type="entry name" value="small_GTP"/>
    <property type="match status" value="1"/>
</dbReference>
<dbReference type="InterPro" id="IPR004044">
    <property type="entry name" value="KH_dom_type_2"/>
</dbReference>
<dbReference type="AlphaFoldDB" id="A0A953JBB3"/>
<evidence type="ECO:0000313" key="13">
    <source>
        <dbReference type="Proteomes" id="UP000705867"/>
    </source>
</evidence>
<dbReference type="NCBIfam" id="NF000908">
    <property type="entry name" value="PRK00089.1"/>
    <property type="match status" value="1"/>
</dbReference>
<organism evidence="12 13">
    <name type="scientific">Candidatus Nitrobium versatile</name>
    <dbReference type="NCBI Taxonomy" id="2884831"/>
    <lineage>
        <taxon>Bacteria</taxon>
        <taxon>Pseudomonadati</taxon>
        <taxon>Nitrospirota</taxon>
        <taxon>Nitrospiria</taxon>
        <taxon>Nitrospirales</taxon>
        <taxon>Nitrospiraceae</taxon>
        <taxon>Candidatus Nitrobium</taxon>
    </lineage>
</organism>
<keyword evidence="4 7" id="KW-0547">Nucleotide-binding</keyword>
<evidence type="ECO:0000259" key="10">
    <source>
        <dbReference type="PROSITE" id="PS50823"/>
    </source>
</evidence>
<dbReference type="SUPFAM" id="SSF54814">
    <property type="entry name" value="Prokaryotic type KH domain (KH-domain type II)"/>
    <property type="match status" value="1"/>
</dbReference>
<feature type="region of interest" description="G1" evidence="8">
    <location>
        <begin position="11"/>
        <end position="18"/>
    </location>
</feature>
<feature type="binding site" evidence="7">
    <location>
        <begin position="119"/>
        <end position="122"/>
    </location>
    <ligand>
        <name>GTP</name>
        <dbReference type="ChEBI" id="CHEBI:37565"/>
    </ligand>
</feature>
<evidence type="ECO:0000256" key="9">
    <source>
        <dbReference type="RuleBase" id="RU003761"/>
    </source>
</evidence>
<dbReference type="PROSITE" id="PS50823">
    <property type="entry name" value="KH_TYPE_2"/>
    <property type="match status" value="1"/>
</dbReference>
<comment type="similarity">
    <text evidence="1 7 8 9">Belongs to the TRAFAC class TrmE-Era-EngA-EngB-Septin-like GTPase superfamily. Era GTPase family.</text>
</comment>
<comment type="caution">
    <text evidence="12">The sequence shown here is derived from an EMBL/GenBank/DDBJ whole genome shotgun (WGS) entry which is preliminary data.</text>
</comment>
<keyword evidence="7" id="KW-0472">Membrane</keyword>
<evidence type="ECO:0000256" key="8">
    <source>
        <dbReference type="PROSITE-ProRule" id="PRU01050"/>
    </source>
</evidence>
<evidence type="ECO:0000256" key="4">
    <source>
        <dbReference type="ARBA" id="ARBA00022741"/>
    </source>
</evidence>
<dbReference type="EMBL" id="JAIOIV010000076">
    <property type="protein sequence ID" value="MBZ0156449.1"/>
    <property type="molecule type" value="Genomic_DNA"/>
</dbReference>
<feature type="region of interest" description="G3" evidence="8">
    <location>
        <begin position="58"/>
        <end position="61"/>
    </location>
</feature>
<evidence type="ECO:0000259" key="11">
    <source>
        <dbReference type="PROSITE" id="PS51713"/>
    </source>
</evidence>
<keyword evidence="7" id="KW-0699">rRNA-binding</keyword>
<dbReference type="PROSITE" id="PS51713">
    <property type="entry name" value="G_ERA"/>
    <property type="match status" value="1"/>
</dbReference>
<dbReference type="InterPro" id="IPR005662">
    <property type="entry name" value="GTPase_Era-like"/>
</dbReference>
<dbReference type="InterPro" id="IPR006073">
    <property type="entry name" value="GTP-bd"/>
</dbReference>
<dbReference type="SUPFAM" id="SSF52540">
    <property type="entry name" value="P-loop containing nucleoside triphosphate hydrolases"/>
    <property type="match status" value="1"/>
</dbReference>
<dbReference type="CDD" id="cd04163">
    <property type="entry name" value="Era"/>
    <property type="match status" value="1"/>
</dbReference>
<feature type="region of interest" description="G2" evidence="8">
    <location>
        <begin position="37"/>
        <end position="41"/>
    </location>
</feature>
<feature type="region of interest" description="G4" evidence="8">
    <location>
        <begin position="119"/>
        <end position="122"/>
    </location>
</feature>
<dbReference type="GO" id="GO:0003924">
    <property type="term" value="F:GTPase activity"/>
    <property type="evidence" value="ECO:0007669"/>
    <property type="project" value="UniProtKB-UniRule"/>
</dbReference>
<dbReference type="Proteomes" id="UP000705867">
    <property type="component" value="Unassembled WGS sequence"/>
</dbReference>
<evidence type="ECO:0000256" key="1">
    <source>
        <dbReference type="ARBA" id="ARBA00007921"/>
    </source>
</evidence>
<name>A0A953JBB3_9BACT</name>
<dbReference type="CDD" id="cd22534">
    <property type="entry name" value="KH-II_Era"/>
    <property type="match status" value="1"/>
</dbReference>
<keyword evidence="7" id="KW-1003">Cell membrane</keyword>
<keyword evidence="3 7" id="KW-0690">Ribosome biogenesis</keyword>
<feature type="binding site" evidence="7">
    <location>
        <begin position="11"/>
        <end position="18"/>
    </location>
    <ligand>
        <name>GTP</name>
        <dbReference type="ChEBI" id="CHEBI:37565"/>
    </ligand>
</feature>
<gene>
    <name evidence="7 12" type="primary">era</name>
    <name evidence="12" type="ORF">K8I29_09615</name>
</gene>
<feature type="domain" description="Era-type G" evidence="11">
    <location>
        <begin position="3"/>
        <end position="169"/>
    </location>
</feature>
<protein>
    <recommendedName>
        <fullName evidence="2 7">GTPase Era</fullName>
    </recommendedName>
</protein>
<feature type="domain" description="KH type-2" evidence="10">
    <location>
        <begin position="200"/>
        <end position="277"/>
    </location>
</feature>
<keyword evidence="5 7" id="KW-0694">RNA-binding</keyword>
<reference evidence="12" key="1">
    <citation type="journal article" date="2021" name="bioRxiv">
        <title>Unraveling nitrogen, sulfur and carbon metabolic pathways and microbial community transcriptional responses to substrate deprivation and toxicity stresses in a bioreactor mimicking anoxic brackish coastal sediment conditions.</title>
        <authorList>
            <person name="Martins P.D."/>
            <person name="Echeveste M.J."/>
            <person name="Arshad A."/>
            <person name="Kurth J."/>
            <person name="Ouboter H."/>
            <person name="Jetten M.S.M."/>
            <person name="Welte C.U."/>
        </authorList>
    </citation>
    <scope>NUCLEOTIDE SEQUENCE</scope>
    <source>
        <strain evidence="12">MAG_39</strain>
    </source>
</reference>
<feature type="region of interest" description="G5" evidence="8">
    <location>
        <begin position="148"/>
        <end position="150"/>
    </location>
</feature>
<dbReference type="HAMAP" id="MF_00367">
    <property type="entry name" value="GTPase_Era"/>
    <property type="match status" value="1"/>
</dbReference>
<keyword evidence="7" id="KW-0963">Cytoplasm</keyword>